<name>A0AAF0UQG8_SOLVR</name>
<dbReference type="InterPro" id="IPR036397">
    <property type="entry name" value="RNaseH_sf"/>
</dbReference>
<protein>
    <recommendedName>
        <fullName evidence="1">RNase H type-1 domain-containing protein</fullName>
    </recommendedName>
</protein>
<evidence type="ECO:0000259" key="1">
    <source>
        <dbReference type="PROSITE" id="PS50879"/>
    </source>
</evidence>
<dbReference type="CDD" id="cd06222">
    <property type="entry name" value="RNase_H_like"/>
    <property type="match status" value="1"/>
</dbReference>
<dbReference type="PROSITE" id="PS50879">
    <property type="entry name" value="RNASE_H_1"/>
    <property type="match status" value="1"/>
</dbReference>
<dbReference type="Proteomes" id="UP001234989">
    <property type="component" value="Chromosome 10"/>
</dbReference>
<dbReference type="EMBL" id="CP133621">
    <property type="protein sequence ID" value="WMV49349.1"/>
    <property type="molecule type" value="Genomic_DNA"/>
</dbReference>
<feature type="domain" description="RNase H type-1" evidence="1">
    <location>
        <begin position="51"/>
        <end position="180"/>
    </location>
</feature>
<evidence type="ECO:0000313" key="2">
    <source>
        <dbReference type="EMBL" id="WMV49349.1"/>
    </source>
</evidence>
<dbReference type="AlphaFoldDB" id="A0AAF0UQG8"/>
<dbReference type="GO" id="GO:0003676">
    <property type="term" value="F:nucleic acid binding"/>
    <property type="evidence" value="ECO:0007669"/>
    <property type="project" value="InterPro"/>
</dbReference>
<dbReference type="PANTHER" id="PTHR47723">
    <property type="entry name" value="OS05G0353850 PROTEIN"/>
    <property type="match status" value="1"/>
</dbReference>
<dbReference type="Pfam" id="PF13456">
    <property type="entry name" value="RVT_3"/>
    <property type="match status" value="1"/>
</dbReference>
<dbReference type="InterPro" id="IPR053151">
    <property type="entry name" value="RNase_H-like"/>
</dbReference>
<sequence>MCYQTVHTIKSVLANTFQNFRGSNHWPSFCLEVERLRPVQIMKQVTWSYPQNGIIKINTDGSYVHETGRAGIGGIIRNRYGDLIMAFSFPIKCKNSNMAEAMAVEFGVKWCNQHGYTNFILELDSMNIVNMLANDIVTNMKLKQVIDSINVIKKRVHMQIKHCFREGNQVADCLAKLASSSHQMLITQLYSNLPRQAKGLFLLDKWQLPSIRNKYDRANFFVS</sequence>
<dbReference type="GO" id="GO:0004523">
    <property type="term" value="F:RNA-DNA hybrid ribonuclease activity"/>
    <property type="evidence" value="ECO:0007669"/>
    <property type="project" value="InterPro"/>
</dbReference>
<evidence type="ECO:0000313" key="3">
    <source>
        <dbReference type="Proteomes" id="UP001234989"/>
    </source>
</evidence>
<dbReference type="Gene3D" id="3.30.420.10">
    <property type="entry name" value="Ribonuclease H-like superfamily/Ribonuclease H"/>
    <property type="match status" value="1"/>
</dbReference>
<proteinExistence type="predicted"/>
<organism evidence="2 3">
    <name type="scientific">Solanum verrucosum</name>
    <dbReference type="NCBI Taxonomy" id="315347"/>
    <lineage>
        <taxon>Eukaryota</taxon>
        <taxon>Viridiplantae</taxon>
        <taxon>Streptophyta</taxon>
        <taxon>Embryophyta</taxon>
        <taxon>Tracheophyta</taxon>
        <taxon>Spermatophyta</taxon>
        <taxon>Magnoliopsida</taxon>
        <taxon>eudicotyledons</taxon>
        <taxon>Gunneridae</taxon>
        <taxon>Pentapetalae</taxon>
        <taxon>asterids</taxon>
        <taxon>lamiids</taxon>
        <taxon>Solanales</taxon>
        <taxon>Solanaceae</taxon>
        <taxon>Solanoideae</taxon>
        <taxon>Solaneae</taxon>
        <taxon>Solanum</taxon>
    </lineage>
</organism>
<dbReference type="SUPFAM" id="SSF53098">
    <property type="entry name" value="Ribonuclease H-like"/>
    <property type="match status" value="1"/>
</dbReference>
<keyword evidence="3" id="KW-1185">Reference proteome</keyword>
<dbReference type="InterPro" id="IPR002156">
    <property type="entry name" value="RNaseH_domain"/>
</dbReference>
<accession>A0AAF0UQG8</accession>
<dbReference type="PANTHER" id="PTHR47723:SF19">
    <property type="entry name" value="POLYNUCLEOTIDYL TRANSFERASE, RIBONUCLEASE H-LIKE SUPERFAMILY PROTEIN"/>
    <property type="match status" value="1"/>
</dbReference>
<reference evidence="2" key="1">
    <citation type="submission" date="2023-08" db="EMBL/GenBank/DDBJ databases">
        <title>A de novo genome assembly of Solanum verrucosum Schlechtendal, a Mexican diploid species geographically isolated from the other diploid A-genome species in potato relatives.</title>
        <authorList>
            <person name="Hosaka K."/>
        </authorList>
    </citation>
    <scope>NUCLEOTIDE SEQUENCE</scope>
    <source>
        <tissue evidence="2">Young leaves</tissue>
    </source>
</reference>
<gene>
    <name evidence="2" type="ORF">MTR67_042734</name>
</gene>
<dbReference type="InterPro" id="IPR012337">
    <property type="entry name" value="RNaseH-like_sf"/>
</dbReference>
<dbReference type="InterPro" id="IPR044730">
    <property type="entry name" value="RNase_H-like_dom_plant"/>
</dbReference>